<protein>
    <submittedName>
        <fullName evidence="2">Uncharacterized protein</fullName>
    </submittedName>
</protein>
<proteinExistence type="predicted"/>
<keyword evidence="1" id="KW-0812">Transmembrane</keyword>
<name>A0A1Y0ISW3_9BACL</name>
<sequence>MFSTFNLTGYNEEAKSDLIFEIDELLDLIQGIYSESRTKSKISFIKLQILLGFVVGTVWVATLFG</sequence>
<keyword evidence="1" id="KW-0472">Membrane</keyword>
<evidence type="ECO:0000256" key="1">
    <source>
        <dbReference type="SAM" id="Phobius"/>
    </source>
</evidence>
<reference evidence="3" key="1">
    <citation type="submission" date="2017-05" db="EMBL/GenBank/DDBJ databases">
        <authorList>
            <person name="Sung H."/>
        </authorList>
    </citation>
    <scope>NUCLEOTIDE SEQUENCE [LARGE SCALE GENOMIC DNA]</scope>
    <source>
        <strain evidence="3">AR23208</strain>
    </source>
</reference>
<feature type="transmembrane region" description="Helical" evidence="1">
    <location>
        <begin position="44"/>
        <end position="64"/>
    </location>
</feature>
<dbReference type="AlphaFoldDB" id="A0A1Y0ISW3"/>
<gene>
    <name evidence="2" type="ORF">CBW65_23690</name>
</gene>
<accession>A0A1Y0ISW3</accession>
<organism evidence="2 3">
    <name type="scientific">Tumebacillus avium</name>
    <dbReference type="NCBI Taxonomy" id="1903704"/>
    <lineage>
        <taxon>Bacteria</taxon>
        <taxon>Bacillati</taxon>
        <taxon>Bacillota</taxon>
        <taxon>Bacilli</taxon>
        <taxon>Bacillales</taxon>
        <taxon>Alicyclobacillaceae</taxon>
        <taxon>Tumebacillus</taxon>
    </lineage>
</organism>
<keyword evidence="1" id="KW-1133">Transmembrane helix</keyword>
<evidence type="ECO:0000313" key="3">
    <source>
        <dbReference type="Proteomes" id="UP000195437"/>
    </source>
</evidence>
<dbReference type="KEGG" id="tum:CBW65_23690"/>
<dbReference type="EMBL" id="CP021434">
    <property type="protein sequence ID" value="ARU63688.1"/>
    <property type="molecule type" value="Genomic_DNA"/>
</dbReference>
<dbReference type="Proteomes" id="UP000195437">
    <property type="component" value="Chromosome"/>
</dbReference>
<evidence type="ECO:0000313" key="2">
    <source>
        <dbReference type="EMBL" id="ARU63688.1"/>
    </source>
</evidence>
<keyword evidence="3" id="KW-1185">Reference proteome</keyword>